<keyword evidence="5" id="KW-0472">Membrane</keyword>
<evidence type="ECO:0000259" key="13">
    <source>
        <dbReference type="PROSITE" id="PS50213"/>
    </source>
</evidence>
<feature type="disulfide bond" evidence="10">
    <location>
        <begin position="1339"/>
        <end position="1348"/>
    </location>
</feature>
<dbReference type="PROSITE" id="PS50026">
    <property type="entry name" value="EGF_3"/>
    <property type="match status" value="15"/>
</dbReference>
<dbReference type="SMART" id="SM00554">
    <property type="entry name" value="FAS1"/>
    <property type="match status" value="4"/>
</dbReference>
<feature type="domain" description="FAS1" evidence="13">
    <location>
        <begin position="1531"/>
        <end position="1671"/>
    </location>
</feature>
<feature type="domain" description="EGF-like" evidence="12">
    <location>
        <begin position="1437"/>
        <end position="1478"/>
    </location>
</feature>
<dbReference type="Pfam" id="PF24887">
    <property type="entry name" value="EGF_STAB1-2"/>
    <property type="match status" value="2"/>
</dbReference>
<feature type="domain" description="FAS1" evidence="13">
    <location>
        <begin position="405"/>
        <end position="528"/>
    </location>
</feature>
<evidence type="ECO:0000256" key="4">
    <source>
        <dbReference type="ARBA" id="ARBA00022989"/>
    </source>
</evidence>
<dbReference type="SUPFAM" id="SSF56436">
    <property type="entry name" value="C-type lectin-like"/>
    <property type="match status" value="1"/>
</dbReference>
<feature type="disulfide bond" evidence="10">
    <location>
        <begin position="230"/>
        <end position="239"/>
    </location>
</feature>
<feature type="domain" description="FAS1" evidence="13">
    <location>
        <begin position="542"/>
        <end position="654"/>
    </location>
</feature>
<dbReference type="FunFam" id="2.30.180.10:FF:000005">
    <property type="entry name" value="Stabilin 2"/>
    <property type="match status" value="1"/>
</dbReference>
<feature type="domain" description="EGF-like" evidence="12">
    <location>
        <begin position="741"/>
        <end position="781"/>
    </location>
</feature>
<feature type="domain" description="EGF-like" evidence="12">
    <location>
        <begin position="1756"/>
        <end position="1796"/>
    </location>
</feature>
<feature type="domain" description="EGF-like" evidence="12">
    <location>
        <begin position="1880"/>
        <end position="1920"/>
    </location>
</feature>
<dbReference type="SMART" id="SM00445">
    <property type="entry name" value="LINK"/>
    <property type="match status" value="1"/>
</dbReference>
<keyword evidence="2 10" id="KW-0245">EGF-like domain</keyword>
<evidence type="ECO:0000259" key="12">
    <source>
        <dbReference type="PROSITE" id="PS50026"/>
    </source>
</evidence>
<dbReference type="PROSITE" id="PS01248">
    <property type="entry name" value="EGF_LAM_1"/>
    <property type="match status" value="1"/>
</dbReference>
<keyword evidence="8" id="KW-0325">Glycoprotein</keyword>
<dbReference type="Proteomes" id="UP000291020">
    <property type="component" value="Unassembled WGS sequence"/>
</dbReference>
<dbReference type="InterPro" id="IPR002049">
    <property type="entry name" value="LE_dom"/>
</dbReference>
<keyword evidence="16" id="KW-1185">Reference proteome</keyword>
<evidence type="ECO:0000256" key="3">
    <source>
        <dbReference type="ARBA" id="ARBA00022692"/>
    </source>
</evidence>
<dbReference type="InterPro" id="IPR024731">
    <property type="entry name" value="NELL2-like_EGF"/>
</dbReference>
<evidence type="ECO:0000256" key="7">
    <source>
        <dbReference type="ARBA" id="ARBA00023170"/>
    </source>
</evidence>
<keyword evidence="4" id="KW-1133">Transmembrane helix</keyword>
<dbReference type="GO" id="GO:0007155">
    <property type="term" value="P:cell adhesion"/>
    <property type="evidence" value="ECO:0007669"/>
    <property type="project" value="InterPro"/>
</dbReference>
<keyword evidence="6 10" id="KW-1015">Disulfide bond</keyword>
<feature type="domain" description="EGF-like" evidence="12">
    <location>
        <begin position="366"/>
        <end position="405"/>
    </location>
</feature>
<feature type="disulfide bond" evidence="11">
    <location>
        <begin position="2043"/>
        <end position="2064"/>
    </location>
</feature>
<dbReference type="InterPro" id="IPR016186">
    <property type="entry name" value="C-type_lectin-like/link_sf"/>
</dbReference>
<name>A0A452HVW2_9SAUR</name>
<keyword evidence="3" id="KW-0812">Transmembrane</keyword>
<dbReference type="Gene3D" id="3.10.100.10">
    <property type="entry name" value="Mannose-Binding Protein A, subunit A"/>
    <property type="match status" value="1"/>
</dbReference>
<dbReference type="STRING" id="38772.ENSGAGP00000019290"/>
<feature type="disulfide bond" evidence="10">
    <location>
        <begin position="211"/>
        <end position="228"/>
    </location>
</feature>
<feature type="disulfide bond" evidence="11">
    <location>
        <begin position="2019"/>
        <end position="2088"/>
    </location>
</feature>
<dbReference type="Gene3D" id="2.30.180.10">
    <property type="entry name" value="FAS1 domain"/>
    <property type="match status" value="5"/>
</dbReference>
<feature type="disulfide bond" evidence="10">
    <location>
        <begin position="771"/>
        <end position="780"/>
    </location>
</feature>
<reference evidence="16" key="1">
    <citation type="journal article" date="2017" name="PLoS ONE">
        <title>The Agassiz's desert tortoise genome provides a resource for the conservation of a threatened species.</title>
        <authorList>
            <person name="Tollis M."/>
            <person name="DeNardo D.F."/>
            <person name="Cornelius J.A."/>
            <person name="Dolby G.A."/>
            <person name="Edwards T."/>
            <person name="Henen B.T."/>
            <person name="Karl A.E."/>
            <person name="Murphy R.W."/>
            <person name="Kusumi K."/>
        </authorList>
    </citation>
    <scope>NUCLEOTIDE SEQUENCE [LARGE SCALE GENOMIC DNA]</scope>
</reference>
<proteinExistence type="predicted"/>
<feature type="domain" description="EGF-like" evidence="12">
    <location>
        <begin position="157"/>
        <end position="195"/>
    </location>
</feature>
<evidence type="ECO:0000313" key="16">
    <source>
        <dbReference type="Proteomes" id="UP000291020"/>
    </source>
</evidence>
<evidence type="ECO:0000256" key="11">
    <source>
        <dbReference type="PROSITE-ProRule" id="PRU00323"/>
    </source>
</evidence>
<feature type="disulfide bond" evidence="10">
    <location>
        <begin position="185"/>
        <end position="194"/>
    </location>
</feature>
<dbReference type="Pfam" id="PF00193">
    <property type="entry name" value="Xlink"/>
    <property type="match status" value="1"/>
</dbReference>
<dbReference type="PROSITE" id="PS00022">
    <property type="entry name" value="EGF_1"/>
    <property type="match status" value="7"/>
</dbReference>
<dbReference type="InterPro" id="IPR000782">
    <property type="entry name" value="FAS1_domain"/>
</dbReference>
<dbReference type="InterPro" id="IPR000742">
    <property type="entry name" value="EGF"/>
</dbReference>
<dbReference type="GO" id="GO:0005540">
    <property type="term" value="F:hyaluronic acid binding"/>
    <property type="evidence" value="ECO:0007669"/>
    <property type="project" value="InterPro"/>
</dbReference>
<sequence length="2251" mass="245018">MPIGDPHNSCLKCLGESHLTDKCHICRPDDQHREVYSDTHAENRLHRSSSGLQSGQSLPLAVAFSSNGFNYSKSSNLPDNVGAHLPQPSIVCYPVQSIQNRLGPKLFVTITDLGFFCLRYTVNLGEDTLSLLGCSHMCKKEIEEKKCCPGFWGTECYECPGGPEKPCSGHGTCLDGITRNGTCTCEGRYGGFACQDCLDENLFGPDCQSVCDCQHGVCNHGISGDGSCTCHGGYTGPKCDQELPLCRGVACGNKAQCVLMNGMAICDCMPGYRKSGSICQAQDPCTSSPCSSLAVCKALSPEKYECTCKDGYHGDGKICQPINPCIINNGGCPENTTICIYKGPGKSSCVCKPGMSGLNPSVGCSSVNECQRYFCDASSKCKMSPDGTASCVCKDGEIGDGRSCYKNLMSEISQMNTRGRWYKNLDSANKMFASGCSLALTKYGPFTVFVPSRQLYSDRTDFNDTIAQHLCKMHIIPGQHLVEDMIKTKTLWTLSGHQLTFNDRIQVSQHRTSFETKGALVLALISLESHPFFPLSFYLCLQKTIGEILASMEIFSRFETILENCGLPSILDGPGPFTVFVPSNNGVDKLRDGRLIYLFTEVRFHWGRMGTEAGLCLAVCGGTGRILLDDSGIPLNKRDIVASNGIIHTLDGIFIPPSIIPILPQRCNEEQHKIIAGSCVDCGALNTSVCPPHSTKMEVYPSECVYVHDPLGLNVLKKGCARYCNQTILKPGCCKGFFGPDCTPCPGGFSNPCYGRGNCSDGMQGNGNCLCFEGFKGIACHICSNPNKHGENCDEDCGCIHGICDNRPGSKGKCQSRSCKDGYTGEFCDRTSQNCGPTASQYCHRNAVCSLNNTARCICTDGYEGDGFSCLPIDLCKKPERGGCSENAICTSTGPGTATCQCNKGWTGDGKACVAIDNCVLETRGDCHMNADCSFVGPGQSKCMCKSGYAGDGYNCESINPCKLDNGGCHDLAVCEPLGGGDRSCACAPGYMGDGLTCYGDVLKELARNSHFAGFYEWIKSLFSIPAGVNVTVLVPTEAAIKNLSQAEKDFWLKPYTLPFLVRSHFLQGSFTSEHLKEHKGEELPTLNPRTRWEITNSSGVRAITIQNAVIVVADIPAINGTIYILNKVLLPPLGDIPPSRPGLQQQLDMVPAFTLFKELLLQYQLIGSIESSEKYTIFVPGNNSIGDYCHSSNITQLDNDTVQYHVVLGEKLSSTDLKNGVHKSTMLGVSYWLMFYKNNNQTFVNSVRLDGKFFETKNGMLIGVSGVLQIQKNRCTANTTVIQKMPYSSLLCPFSKVSICCPGYYGHMCEMCPGKPGSSCSGNGVCQDGITGSGECRCHEGFHGTACEMCEVGRYGAGCKSVCTCRNGICNDGLHGDGSCKCFQGWEGITCERISSFSEPEENCIKFINCIFAMSIHWAWICIPLNLFLCCFLVTEINPCVTDNGGCSIYATCINVSAGENTCTCKEGYAGDGTLCQGCSQFGFCKYTGPGTRNCSCGWAQVGDGFTCRGSVYQVGKVHSARIVFERALVWQSITEVAEAYGYKIYSKLLREAELLSLVNNSAHRPFTMLWPTDAVFNALPKKMQSWLYNKDHRDKLAAYLKMHMIRDMKVVAGNLPHIASVRTMHGSTISFSCSKSNVGELLVDNGNAKIVQRHMEFDGGIAYGIDQLLEPPNLGSRCDDFLSVELRVSALAPINNKAPNTHSDVQSVPHWYSSVFDSDGRRYSLRRSLTKGCKRVCFSTSWVPQCCANHYGRDCHVCPGGLEAPCSNRGTCDDRINGSGRCNCTEAFIGTACELCAPGRYGPDCQECKCTENGMCNEGLNGDGICFCTEEWTGERCETKLAATPVCSPACHPNASCRAENICECNLHYEGDGRTCTVIDQCRDDNGGCSEHANCTQVGVHLSCTCLPDYQGDGYVCSPIDRCADGRNGDCSEHALCISTGPNARKCECKAGYVGNGIQCLEEAVPPTNRCLEENGYCHPEAICTDLHFQDKTIGVFHLQSPRGKYTFTYVEAEAACMAEDAALATLQQLSAAQQMGFHLCLVGWLSNGTAGYPTVYPTASCGSNHVGIVDYGSRKNLTERWDAFCYRAKDVRCNCRDGFIGDGYSCSGNLLAVLAEHSNFSTFYSMLLDYTNTTQDGLEFLNFLSNDTAYKTLFVPLNSGFRVNMVRKLERIRATHNLNDTLTSRGEGRPIPNLLYLCTQADLEEEEQARNPPLVSFPNPIFGDQSLMCDPFEVRKWSHLFCFDETLV</sequence>
<keyword evidence="9" id="KW-0424">Laminin EGF-like domain</keyword>
<evidence type="ECO:0000256" key="5">
    <source>
        <dbReference type="ARBA" id="ARBA00023136"/>
    </source>
</evidence>
<dbReference type="SMART" id="SM00179">
    <property type="entry name" value="EGF_CA"/>
    <property type="match status" value="7"/>
</dbReference>
<dbReference type="PANTHER" id="PTHR24038">
    <property type="entry name" value="STABILIN"/>
    <property type="match status" value="1"/>
</dbReference>
<evidence type="ECO:0000256" key="10">
    <source>
        <dbReference type="PROSITE-ProRule" id="PRU00076"/>
    </source>
</evidence>
<evidence type="ECO:0000256" key="6">
    <source>
        <dbReference type="ARBA" id="ARBA00023157"/>
    </source>
</evidence>
<feature type="domain" description="EGF-like" evidence="12">
    <location>
        <begin position="1311"/>
        <end position="1349"/>
    </location>
</feature>
<feature type="domain" description="EGF-like" evidence="12">
    <location>
        <begin position="872"/>
        <end position="914"/>
    </location>
</feature>
<dbReference type="PROSITE" id="PS01186">
    <property type="entry name" value="EGF_2"/>
    <property type="match status" value="9"/>
</dbReference>
<dbReference type="PROSITE" id="PS01241">
    <property type="entry name" value="LINK_1"/>
    <property type="match status" value="1"/>
</dbReference>
<evidence type="ECO:0000256" key="8">
    <source>
        <dbReference type="ARBA" id="ARBA00023180"/>
    </source>
</evidence>
<feature type="domain" description="Link" evidence="14">
    <location>
        <begin position="1997"/>
        <end position="2090"/>
    </location>
</feature>
<dbReference type="Gene3D" id="2.170.300.10">
    <property type="entry name" value="Tie2 ligand-binding domain superfamily"/>
    <property type="match status" value="1"/>
</dbReference>
<dbReference type="PROSITE" id="PS50213">
    <property type="entry name" value="FAS1"/>
    <property type="match status" value="5"/>
</dbReference>
<dbReference type="Ensembl" id="ENSGAGT00000021972.1">
    <property type="protein sequence ID" value="ENSGAGP00000019290.1"/>
    <property type="gene ID" value="ENSGAGG00000014245.1"/>
</dbReference>
<protein>
    <submittedName>
        <fullName evidence="15">Uncharacterized protein</fullName>
    </submittedName>
</protein>
<comment type="caution">
    <text evidence="10">Lacks conserved residue(s) required for the propagation of feature annotation.</text>
</comment>
<evidence type="ECO:0000259" key="14">
    <source>
        <dbReference type="PROSITE" id="PS50963"/>
    </source>
</evidence>
<feature type="domain" description="EGF-like" evidence="12">
    <location>
        <begin position="203"/>
        <end position="240"/>
    </location>
</feature>
<dbReference type="Pfam" id="PF12947">
    <property type="entry name" value="EGF_3"/>
    <property type="match status" value="6"/>
</dbReference>
<dbReference type="Gene3D" id="2.10.25.10">
    <property type="entry name" value="Laminin"/>
    <property type="match status" value="9"/>
</dbReference>
<feature type="disulfide bond" evidence="10">
    <location>
        <begin position="1830"/>
        <end position="1839"/>
    </location>
</feature>
<evidence type="ECO:0000256" key="9">
    <source>
        <dbReference type="ARBA" id="ARBA00023292"/>
    </source>
</evidence>
<feature type="domain" description="EGF-like" evidence="12">
    <location>
        <begin position="958"/>
        <end position="999"/>
    </location>
</feature>
<evidence type="ECO:0000256" key="2">
    <source>
        <dbReference type="ARBA" id="ARBA00022536"/>
    </source>
</evidence>
<evidence type="ECO:0000256" key="1">
    <source>
        <dbReference type="ARBA" id="ARBA00004479"/>
    </source>
</evidence>
<feature type="disulfide bond" evidence="10">
    <location>
        <begin position="1786"/>
        <end position="1795"/>
    </location>
</feature>
<feature type="domain" description="EGF-like" evidence="12">
    <location>
        <begin position="915"/>
        <end position="957"/>
    </location>
</feature>
<feature type="domain" description="EGF-like" evidence="12">
    <location>
        <begin position="242"/>
        <end position="280"/>
    </location>
</feature>
<dbReference type="SUPFAM" id="SSF57196">
    <property type="entry name" value="EGF/Laminin"/>
    <property type="match status" value="1"/>
</dbReference>
<feature type="domain" description="FAS1" evidence="13">
    <location>
        <begin position="999"/>
        <end position="1130"/>
    </location>
</feature>
<dbReference type="InterPro" id="IPR001881">
    <property type="entry name" value="EGF-like_Ca-bd_dom"/>
</dbReference>
<dbReference type="SMART" id="SM00180">
    <property type="entry name" value="EGF_Lam"/>
    <property type="match status" value="2"/>
</dbReference>
<comment type="subcellular location">
    <subcellularLocation>
        <location evidence="1">Membrane</location>
        <topology evidence="1">Single-pass type I membrane protein</topology>
    </subcellularLocation>
</comment>
<dbReference type="InterPro" id="IPR036378">
    <property type="entry name" value="FAS1_dom_sf"/>
</dbReference>
<dbReference type="GO" id="GO:0016020">
    <property type="term" value="C:membrane"/>
    <property type="evidence" value="ECO:0007669"/>
    <property type="project" value="UniProtKB-SubCell"/>
</dbReference>
<dbReference type="Pfam" id="PF02469">
    <property type="entry name" value="Fasciclin"/>
    <property type="match status" value="4"/>
</dbReference>
<dbReference type="Gene3D" id="2.90.20.10">
    <property type="entry name" value="Plasmodium vivax P25 domain"/>
    <property type="match status" value="1"/>
</dbReference>
<organism evidence="15 16">
    <name type="scientific">Gopherus agassizii</name>
    <name type="common">Agassiz's desert tortoise</name>
    <dbReference type="NCBI Taxonomy" id="38772"/>
    <lineage>
        <taxon>Eukaryota</taxon>
        <taxon>Metazoa</taxon>
        <taxon>Chordata</taxon>
        <taxon>Craniata</taxon>
        <taxon>Vertebrata</taxon>
        <taxon>Euteleostomi</taxon>
        <taxon>Archelosauria</taxon>
        <taxon>Testudinata</taxon>
        <taxon>Testudines</taxon>
        <taxon>Cryptodira</taxon>
        <taxon>Durocryptodira</taxon>
        <taxon>Testudinoidea</taxon>
        <taxon>Testudinidae</taxon>
        <taxon>Gopherus</taxon>
    </lineage>
</organism>
<accession>A0A452HVW2</accession>
<feature type="domain" description="EGF-like" evidence="12">
    <location>
        <begin position="1803"/>
        <end position="1840"/>
    </location>
</feature>
<feature type="domain" description="EGF-like" evidence="12">
    <location>
        <begin position="1921"/>
        <end position="1963"/>
    </location>
</feature>
<dbReference type="PANTHER" id="PTHR24038:SF8">
    <property type="entry name" value="STABILIN-1"/>
    <property type="match status" value="1"/>
</dbReference>
<reference evidence="15" key="3">
    <citation type="submission" date="2025-09" db="UniProtKB">
        <authorList>
            <consortium name="Ensembl"/>
        </authorList>
    </citation>
    <scope>IDENTIFICATION</scope>
</reference>
<reference evidence="15" key="2">
    <citation type="submission" date="2025-08" db="UniProtKB">
        <authorList>
            <consortium name="Ensembl"/>
        </authorList>
    </citation>
    <scope>IDENTIFICATION</scope>
</reference>
<dbReference type="SUPFAM" id="SSF82153">
    <property type="entry name" value="FAS1 domain"/>
    <property type="match status" value="6"/>
</dbReference>
<dbReference type="InterPro" id="IPR056806">
    <property type="entry name" value="EGF_STAB1-2"/>
</dbReference>
<feature type="domain" description="EGF-like" evidence="12">
    <location>
        <begin position="281"/>
        <end position="320"/>
    </location>
</feature>
<keyword evidence="7" id="KW-0675">Receptor</keyword>
<dbReference type="PROSITE" id="PS50963">
    <property type="entry name" value="LINK_2"/>
    <property type="match status" value="1"/>
</dbReference>
<dbReference type="GO" id="GO:0005509">
    <property type="term" value="F:calcium ion binding"/>
    <property type="evidence" value="ECO:0007669"/>
    <property type="project" value="InterPro"/>
</dbReference>
<dbReference type="InterPro" id="IPR000538">
    <property type="entry name" value="Link_dom"/>
</dbReference>
<dbReference type="FunFam" id="3.10.100.10:FF:000001">
    <property type="entry name" value="Hyaluronan proteoglycan link protein 1"/>
    <property type="match status" value="1"/>
</dbReference>
<dbReference type="InterPro" id="IPR016187">
    <property type="entry name" value="CTDL_fold"/>
</dbReference>
<dbReference type="SMART" id="SM00181">
    <property type="entry name" value="EGF"/>
    <property type="match status" value="20"/>
</dbReference>
<feature type="domain" description="FAS1" evidence="13">
    <location>
        <begin position="1141"/>
        <end position="1269"/>
    </location>
</feature>
<dbReference type="FunFam" id="2.10.25.10:FF:000040">
    <property type="entry name" value="Stabilin 2"/>
    <property type="match status" value="4"/>
</dbReference>
<evidence type="ECO:0000313" key="15">
    <source>
        <dbReference type="Ensembl" id="ENSGAGP00000019290.1"/>
    </source>
</evidence>